<gene>
    <name evidence="6" type="ORF">FE784_11715</name>
</gene>
<dbReference type="InterPro" id="IPR012334">
    <property type="entry name" value="Pectin_lyas_fold"/>
</dbReference>
<dbReference type="GO" id="GO:0016837">
    <property type="term" value="F:carbon-oxygen lyase activity, acting on polysaccharides"/>
    <property type="evidence" value="ECO:0007669"/>
    <property type="project" value="TreeGrafter"/>
</dbReference>
<dbReference type="Proteomes" id="UP000307943">
    <property type="component" value="Unassembled WGS sequence"/>
</dbReference>
<dbReference type="InterPro" id="IPR039448">
    <property type="entry name" value="Beta_helix"/>
</dbReference>
<feature type="domain" description="Right handed beta helix" evidence="5">
    <location>
        <begin position="303"/>
        <end position="482"/>
    </location>
</feature>
<feature type="domain" description="DUF1565" evidence="4">
    <location>
        <begin position="72"/>
        <end position="110"/>
    </location>
</feature>
<keyword evidence="3" id="KW-0732">Signal</keyword>
<evidence type="ECO:0000256" key="1">
    <source>
        <dbReference type="ARBA" id="ARBA00004613"/>
    </source>
</evidence>
<keyword evidence="2" id="KW-0964">Secreted</keyword>
<evidence type="ECO:0000313" key="7">
    <source>
        <dbReference type="Proteomes" id="UP000307943"/>
    </source>
</evidence>
<accession>A0A5C4TAS3</accession>
<name>A0A5C4TAS3_9BACL</name>
<dbReference type="InterPro" id="IPR006626">
    <property type="entry name" value="PbH1"/>
</dbReference>
<evidence type="ECO:0000259" key="4">
    <source>
        <dbReference type="Pfam" id="PF07602"/>
    </source>
</evidence>
<reference evidence="6 7" key="1">
    <citation type="submission" date="2019-05" db="EMBL/GenBank/DDBJ databases">
        <title>We sequenced the genome of Paenibacillus hemerocallicola KCTC 33185 for further insight into its adaptation and study the phylogeny of Paenibacillus.</title>
        <authorList>
            <person name="Narsing Rao M.P."/>
        </authorList>
    </citation>
    <scope>NUCLEOTIDE SEQUENCE [LARGE SCALE GENOMIC DNA]</scope>
    <source>
        <strain evidence="6 7">KCTC 33185</strain>
    </source>
</reference>
<dbReference type="PANTHER" id="PTHR40088:SF2">
    <property type="entry name" value="SECRETED SUGAR HYDROLASE"/>
    <property type="match status" value="1"/>
</dbReference>
<organism evidence="6 7">
    <name type="scientific">Paenibacillus hemerocallicola</name>
    <dbReference type="NCBI Taxonomy" id="1172614"/>
    <lineage>
        <taxon>Bacteria</taxon>
        <taxon>Bacillati</taxon>
        <taxon>Bacillota</taxon>
        <taxon>Bacilli</taxon>
        <taxon>Bacillales</taxon>
        <taxon>Paenibacillaceae</taxon>
        <taxon>Paenibacillus</taxon>
    </lineage>
</organism>
<comment type="subcellular location">
    <subcellularLocation>
        <location evidence="1">Secreted</location>
    </subcellularLocation>
</comment>
<evidence type="ECO:0000259" key="5">
    <source>
        <dbReference type="Pfam" id="PF13229"/>
    </source>
</evidence>
<sequence>MKRKIKKMICILITLLIGATTMFIYDGGSVRASADIYKDSDLLPDGSKFDFWDIKAGFTKTYYVDNRNPNASDENDGSKNRPFRTINRAAAVAKAGEQVLIKEGVYHETITDVNGGIDEKHMVSFEGEGNVVITGAVEWKVDFKPSENLRQVAPSRGESDLFTLDHTRYYANNGAKVYMGEIPAEALKDGYNPFSMLNMSPLYFSVSANSVPLLLQDNALDVFEPDAQLMKRGLLFVDGQRLKQVVRPHELWQETGVYWVDESGRSIHFRLKNDDDPNNHTFELAVKEQGFAPKTSGLSYIRLKNLTFEKYSNPFPTPQKGAVSTNAGHHFIIENVTIKDVNSIGLDMGFLSHYHLLDGIRGHHIVRNSKFINNGISGISALPTRGEYMKGMLIENNFFSGNCWHNAEPLWELAAIKNHYTEDSLYRNNIITDTYYGAGIWLDKSIKNTRVSNNIITGIKHSVYGGILIEATFEENLVDHNFIYDTGYRTTPLGVKTGGHGIYLNEVDNITIYGNMIFDIVGDGIFSPYTANPRVVGYPINQRATNGSGIKVLRNMMQNTKRAINFPTAANYSDENVIGDLSDVAFYIRKEKQLLSLEQVREQYGFETNGAMAEIGMEFDREKLLAKITLNGIEKTVDLNDTKEINKYIEKLPKLIGK</sequence>
<dbReference type="Gene3D" id="2.160.20.10">
    <property type="entry name" value="Single-stranded right-handed beta-helix, Pectin lyase-like"/>
    <property type="match status" value="2"/>
</dbReference>
<dbReference type="OrthoDB" id="9765222at2"/>
<dbReference type="AlphaFoldDB" id="A0A5C4TAS3"/>
<dbReference type="Pfam" id="PF13229">
    <property type="entry name" value="Beta_helix"/>
    <property type="match status" value="1"/>
</dbReference>
<keyword evidence="7" id="KW-1185">Reference proteome</keyword>
<evidence type="ECO:0000256" key="3">
    <source>
        <dbReference type="ARBA" id="ARBA00022729"/>
    </source>
</evidence>
<dbReference type="InterPro" id="IPR011459">
    <property type="entry name" value="DUF1565"/>
</dbReference>
<evidence type="ECO:0000256" key="2">
    <source>
        <dbReference type="ARBA" id="ARBA00022525"/>
    </source>
</evidence>
<dbReference type="InterPro" id="IPR011050">
    <property type="entry name" value="Pectin_lyase_fold/virulence"/>
</dbReference>
<dbReference type="GO" id="GO:0005576">
    <property type="term" value="C:extracellular region"/>
    <property type="evidence" value="ECO:0007669"/>
    <property type="project" value="UniProtKB-SubCell"/>
</dbReference>
<dbReference type="PANTHER" id="PTHR40088">
    <property type="entry name" value="PECTATE LYASE (EUROFUNG)"/>
    <property type="match status" value="1"/>
</dbReference>
<evidence type="ECO:0000313" key="6">
    <source>
        <dbReference type="EMBL" id="TNJ66081.1"/>
    </source>
</evidence>
<proteinExistence type="predicted"/>
<dbReference type="RefSeq" id="WP_139602389.1">
    <property type="nucleotide sequence ID" value="NZ_VDCQ01000013.1"/>
</dbReference>
<dbReference type="EMBL" id="VDCQ01000013">
    <property type="protein sequence ID" value="TNJ66081.1"/>
    <property type="molecule type" value="Genomic_DNA"/>
</dbReference>
<comment type="caution">
    <text evidence="6">The sequence shown here is derived from an EMBL/GenBank/DDBJ whole genome shotgun (WGS) entry which is preliminary data.</text>
</comment>
<dbReference type="InterPro" id="IPR052052">
    <property type="entry name" value="Polysaccharide_Lyase_9"/>
</dbReference>
<dbReference type="SMART" id="SM00710">
    <property type="entry name" value="PbH1"/>
    <property type="match status" value="6"/>
</dbReference>
<dbReference type="Pfam" id="PF07602">
    <property type="entry name" value="DUF1565"/>
    <property type="match status" value="1"/>
</dbReference>
<dbReference type="SUPFAM" id="SSF51126">
    <property type="entry name" value="Pectin lyase-like"/>
    <property type="match status" value="1"/>
</dbReference>
<protein>
    <submittedName>
        <fullName evidence="6">DUF1565 domain-containing protein</fullName>
    </submittedName>
</protein>